<protein>
    <submittedName>
        <fullName evidence="3">CAZyme family GT1</fullName>
    </submittedName>
</protein>
<reference evidence="3" key="3">
    <citation type="submission" date="2023-11" db="EMBL/GenBank/DDBJ databases">
        <authorList>
            <person name="Beijen E."/>
            <person name="Ohm R.A."/>
        </authorList>
    </citation>
    <scope>NUCLEOTIDE SEQUENCE</scope>
    <source>
        <strain evidence="3">CBS 150709</strain>
    </source>
</reference>
<keyword evidence="6" id="KW-1185">Reference proteome</keyword>
<reference evidence="4 5" key="2">
    <citation type="journal article" date="2016" name="Front. Microbiol.">
        <title>Genome and transcriptome sequences reveal the specific parasitism of the nematophagous Purpureocillium lilacinum 36-1.</title>
        <authorList>
            <person name="Xie J."/>
            <person name="Li S."/>
            <person name="Mo C."/>
            <person name="Xiao X."/>
            <person name="Peng D."/>
            <person name="Wang G."/>
            <person name="Xiao Y."/>
        </authorList>
    </citation>
    <scope>NUCLEOTIDE SEQUENCE [LARGE SCALE GENOMIC DNA]</scope>
    <source>
        <strain evidence="4 5">36-1</strain>
    </source>
</reference>
<dbReference type="Proteomes" id="UP000245956">
    <property type="component" value="Unassembled WGS sequence"/>
</dbReference>
<evidence type="ECO:0000313" key="3">
    <source>
        <dbReference type="EMBL" id="KAK4090981.1"/>
    </source>
</evidence>
<evidence type="ECO:0000256" key="1">
    <source>
        <dbReference type="ARBA" id="ARBA00022676"/>
    </source>
</evidence>
<evidence type="ECO:0000313" key="5">
    <source>
        <dbReference type="Proteomes" id="UP000245956"/>
    </source>
</evidence>
<dbReference type="PANTHER" id="PTHR48043">
    <property type="entry name" value="EG:EG0003.4 PROTEIN-RELATED"/>
    <property type="match status" value="1"/>
</dbReference>
<evidence type="ECO:0000313" key="6">
    <source>
        <dbReference type="Proteomes" id="UP001287286"/>
    </source>
</evidence>
<dbReference type="CDD" id="cd03784">
    <property type="entry name" value="GT1_Gtf-like"/>
    <property type="match status" value="1"/>
</dbReference>
<comment type="caution">
    <text evidence="4">The sequence shown here is derived from an EMBL/GenBank/DDBJ whole genome shotgun (WGS) entry which is preliminary data.</text>
</comment>
<dbReference type="Gene3D" id="3.40.50.2000">
    <property type="entry name" value="Glycogen Phosphorylase B"/>
    <property type="match status" value="2"/>
</dbReference>
<keyword evidence="1" id="KW-0328">Glycosyltransferase</keyword>
<dbReference type="GO" id="GO:0008194">
    <property type="term" value="F:UDP-glycosyltransferase activity"/>
    <property type="evidence" value="ECO:0007669"/>
    <property type="project" value="InterPro"/>
</dbReference>
<dbReference type="Pfam" id="PF00201">
    <property type="entry name" value="UDPGT"/>
    <property type="match status" value="1"/>
</dbReference>
<dbReference type="AlphaFoldDB" id="A0A2U3E1W8"/>
<name>A0A2U3E1W8_PURLI</name>
<dbReference type="PANTHER" id="PTHR48043:SF145">
    <property type="entry name" value="FI06409P-RELATED"/>
    <property type="match status" value="1"/>
</dbReference>
<evidence type="ECO:0000256" key="2">
    <source>
        <dbReference type="ARBA" id="ARBA00022679"/>
    </source>
</evidence>
<dbReference type="EMBL" id="LCWV01000015">
    <property type="protein sequence ID" value="PWI68489.1"/>
    <property type="molecule type" value="Genomic_DNA"/>
</dbReference>
<dbReference type="SUPFAM" id="SSF53756">
    <property type="entry name" value="UDP-Glycosyltransferase/glycogen phosphorylase"/>
    <property type="match status" value="1"/>
</dbReference>
<dbReference type="InterPro" id="IPR050271">
    <property type="entry name" value="UDP-glycosyltransferase"/>
</dbReference>
<accession>A0A2U3E1W8</accession>
<organism evidence="4 5">
    <name type="scientific">Purpureocillium lilacinum</name>
    <name type="common">Paecilomyces lilacinus</name>
    <dbReference type="NCBI Taxonomy" id="33203"/>
    <lineage>
        <taxon>Eukaryota</taxon>
        <taxon>Fungi</taxon>
        <taxon>Dikarya</taxon>
        <taxon>Ascomycota</taxon>
        <taxon>Pezizomycotina</taxon>
        <taxon>Sordariomycetes</taxon>
        <taxon>Hypocreomycetidae</taxon>
        <taxon>Hypocreales</taxon>
        <taxon>Ophiocordycipitaceae</taxon>
        <taxon>Purpureocillium</taxon>
    </lineage>
</organism>
<reference evidence="4" key="1">
    <citation type="submission" date="2015-05" db="EMBL/GenBank/DDBJ databases">
        <authorList>
            <person name="Wang D.B."/>
            <person name="Wang M."/>
        </authorList>
    </citation>
    <scope>NUCLEOTIDE SEQUENCE</scope>
    <source>
        <strain evidence="4">36-1</strain>
    </source>
</reference>
<proteinExistence type="predicted"/>
<dbReference type="Proteomes" id="UP001287286">
    <property type="component" value="Unassembled WGS sequence"/>
</dbReference>
<dbReference type="EMBL" id="JAWRVI010000013">
    <property type="protein sequence ID" value="KAK4090981.1"/>
    <property type="molecule type" value="Genomic_DNA"/>
</dbReference>
<keyword evidence="2" id="KW-0808">Transferase</keyword>
<evidence type="ECO:0000313" key="4">
    <source>
        <dbReference type="EMBL" id="PWI68489.1"/>
    </source>
</evidence>
<sequence length="490" mass="54872">MADGKKVLMLTNSELGQANVFLAVAHELLQLSAQVQVDICSFAPLSGQVSSISQPNILTRGDPRVNFIQLSGPSWKEALFGRPEHQFQELCDIRPTVWNVGKAAKLTRIACPWAPDEACGLVKQLEQIITDTKPDLIVVDNAFPPAVTICYKLKPNWIVLSPNTYKEFALAKQPNQQYYWKYPPPRSTIPFPVPWYQIPLVYYMVRKMFLNDSDTWMLQHASRMKESINTDYADWAYISIVPPEGLKVLLATRPEIDFPFDVIPEHMVPCGPILRPVQAVGDADPDLAKWLAQRPTVFVNLGTHASVTVKKAIQMAKALKRLLERAAKEQTEMQVLWKLHRRGDYRMSSVSDALGEKWSGSVRITDWLDVGPTAILESGHIACSVNHGGANSFFEAVRHVAGVPQVILPVWGDTYDFAKRVEWLGIGKFGNPRYAPDVDAGELGRNLEKVILGPRAQQMRKEAQKLADLCRVDGGGRRVAAKYILQILQL</sequence>
<gene>
    <name evidence="4" type="ORF">PCL_02258</name>
    <name evidence="3" type="ORF">Purlil1_4561</name>
</gene>
<dbReference type="InterPro" id="IPR002213">
    <property type="entry name" value="UDP_glucos_trans"/>
</dbReference>
<reference evidence="3 6" key="4">
    <citation type="journal article" date="2024" name="Microbiol. Resour. Announc.">
        <title>Genome annotations for the ascomycete fungi Trichoderma harzianum, Trichoderma aggressivum, and Purpureocillium lilacinum.</title>
        <authorList>
            <person name="Beijen E.P.W."/>
            <person name="Ohm R.A."/>
        </authorList>
    </citation>
    <scope>NUCLEOTIDE SEQUENCE [LARGE SCALE GENOMIC DNA]</scope>
    <source>
        <strain evidence="3 6">CBS 150709</strain>
    </source>
</reference>